<accession>A0ACA9LGV3</accession>
<comment type="caution">
    <text evidence="1">The sequence shown here is derived from an EMBL/GenBank/DDBJ whole genome shotgun (WGS) entry which is preliminary data.</text>
</comment>
<keyword evidence="2" id="KW-1185">Reference proteome</keyword>
<evidence type="ECO:0000313" key="1">
    <source>
        <dbReference type="EMBL" id="CAG8525875.1"/>
    </source>
</evidence>
<organism evidence="1 2">
    <name type="scientific">Acaulospora colombiana</name>
    <dbReference type="NCBI Taxonomy" id="27376"/>
    <lineage>
        <taxon>Eukaryota</taxon>
        <taxon>Fungi</taxon>
        <taxon>Fungi incertae sedis</taxon>
        <taxon>Mucoromycota</taxon>
        <taxon>Glomeromycotina</taxon>
        <taxon>Glomeromycetes</taxon>
        <taxon>Diversisporales</taxon>
        <taxon>Acaulosporaceae</taxon>
        <taxon>Acaulospora</taxon>
    </lineage>
</organism>
<dbReference type="EMBL" id="CAJVPT010005958">
    <property type="protein sequence ID" value="CAG8525875.1"/>
    <property type="molecule type" value="Genomic_DNA"/>
</dbReference>
<feature type="non-terminal residue" evidence="1">
    <location>
        <position position="1"/>
    </location>
</feature>
<sequence>DIATYDLSNTTPNDSADAKIDGSGDVVMVGFPDEEIAKSLEVISKVDSVDGTANGLNGVEAKGSLDKPTDNSKVISRNNCMNASRDGLIDRRTTNGEPINDLRAATLKSNSANGLINKSDSEVLVDKLMNANISDSSSVKKNGSTDEVGQNSSVRSTDDLNMPRDGSVDTAMGGPKKTVIENPCDKPTDYLKASSKDSLSEGMEGSSSVKTDESNIKKPSGAGDLGGRLTEGSENVTAVLDDSVGRTNSEDTLKSNSEDVTIKDESMCESASAEVFRGRRRKVGGVDSGSSGIVRRDASLGQDQKREEKDVSDNLVEVDDSGANLVRQNAEHETDKGASSIRDSIQPISPEGDYLRDKESVGARVQKIPQNSSIKSAIPAGITFIDLTSDDEEKDDIITVMSWSSMDANIDEDDPPSLAELAVFDEILAEADDEPEDEGCPSDEDAERNKDDKGVRKGEDVEEGGFKINDLIKGMNAGTMIKLIDRIMPLSKGKRHLYSRKSASS</sequence>
<proteinExistence type="predicted"/>
<name>A0ACA9LGV3_9GLOM</name>
<protein>
    <submittedName>
        <fullName evidence="1">5621_t:CDS:1</fullName>
    </submittedName>
</protein>
<dbReference type="Proteomes" id="UP000789525">
    <property type="component" value="Unassembled WGS sequence"/>
</dbReference>
<evidence type="ECO:0000313" key="2">
    <source>
        <dbReference type="Proteomes" id="UP000789525"/>
    </source>
</evidence>
<gene>
    <name evidence="1" type="ORF">ACOLOM_LOCUS3861</name>
</gene>
<reference evidence="1" key="1">
    <citation type="submission" date="2021-06" db="EMBL/GenBank/DDBJ databases">
        <authorList>
            <person name="Kallberg Y."/>
            <person name="Tangrot J."/>
            <person name="Rosling A."/>
        </authorList>
    </citation>
    <scope>NUCLEOTIDE SEQUENCE</scope>
    <source>
        <strain evidence="1">CL356</strain>
    </source>
</reference>